<evidence type="ECO:0000256" key="1">
    <source>
        <dbReference type="SAM" id="Phobius"/>
    </source>
</evidence>
<keyword evidence="1" id="KW-1133">Transmembrane helix</keyword>
<dbReference type="Proteomes" id="UP000285961">
    <property type="component" value="Unassembled WGS sequence"/>
</dbReference>
<name>A0A419ERU1_9BACT</name>
<protein>
    <submittedName>
        <fullName evidence="2">Uncharacterized protein</fullName>
    </submittedName>
</protein>
<proteinExistence type="predicted"/>
<gene>
    <name evidence="2" type="ORF">C4532_17080</name>
</gene>
<evidence type="ECO:0000313" key="2">
    <source>
        <dbReference type="EMBL" id="RJP65938.1"/>
    </source>
</evidence>
<organism evidence="2 3">
    <name type="scientific">Candidatus Abyssobacteria bacterium SURF_17</name>
    <dbReference type="NCBI Taxonomy" id="2093361"/>
    <lineage>
        <taxon>Bacteria</taxon>
        <taxon>Pseudomonadati</taxon>
        <taxon>Candidatus Hydrogenedentota</taxon>
        <taxon>Candidatus Abyssobacteria</taxon>
    </lineage>
</organism>
<feature type="transmembrane region" description="Helical" evidence="1">
    <location>
        <begin position="50"/>
        <end position="73"/>
    </location>
</feature>
<reference evidence="2 3" key="1">
    <citation type="journal article" date="2017" name="ISME J.">
        <title>Energy and carbon metabolisms in a deep terrestrial subsurface fluid microbial community.</title>
        <authorList>
            <person name="Momper L."/>
            <person name="Jungbluth S.P."/>
            <person name="Lee M.D."/>
            <person name="Amend J.P."/>
        </authorList>
    </citation>
    <scope>NUCLEOTIDE SEQUENCE [LARGE SCALE GENOMIC DNA]</scope>
    <source>
        <strain evidence="2">SURF_17</strain>
    </source>
</reference>
<sequence>MNADERTFRNVQSLRAERSNLCIIEGFLRHYAPRNDGPWLPLCRAACSLWLGYFSHSVLFVSFVFLSLLRAFVPRWFE</sequence>
<keyword evidence="1" id="KW-0812">Transmembrane</keyword>
<evidence type="ECO:0000313" key="3">
    <source>
        <dbReference type="Proteomes" id="UP000285961"/>
    </source>
</evidence>
<comment type="caution">
    <text evidence="2">The sequence shown here is derived from an EMBL/GenBank/DDBJ whole genome shotgun (WGS) entry which is preliminary data.</text>
</comment>
<dbReference type="EMBL" id="QZKI01000121">
    <property type="protein sequence ID" value="RJP65938.1"/>
    <property type="molecule type" value="Genomic_DNA"/>
</dbReference>
<keyword evidence="1" id="KW-0472">Membrane</keyword>
<dbReference type="AlphaFoldDB" id="A0A419ERU1"/>
<accession>A0A419ERU1</accession>